<organism evidence="2 3">
    <name type="scientific">Drosophila virilis</name>
    <name type="common">Fruit fly</name>
    <dbReference type="NCBI Taxonomy" id="7244"/>
    <lineage>
        <taxon>Eukaryota</taxon>
        <taxon>Metazoa</taxon>
        <taxon>Ecdysozoa</taxon>
        <taxon>Arthropoda</taxon>
        <taxon>Hexapoda</taxon>
        <taxon>Insecta</taxon>
        <taxon>Pterygota</taxon>
        <taxon>Neoptera</taxon>
        <taxon>Endopterygota</taxon>
        <taxon>Diptera</taxon>
        <taxon>Brachycera</taxon>
        <taxon>Muscomorpha</taxon>
        <taxon>Ephydroidea</taxon>
        <taxon>Drosophilidae</taxon>
        <taxon>Drosophila</taxon>
    </lineage>
</organism>
<dbReference type="EMBL" id="CH940649">
    <property type="protein sequence ID" value="EDW63929.1"/>
    <property type="molecule type" value="Genomic_DNA"/>
</dbReference>
<evidence type="ECO:0000256" key="1">
    <source>
        <dbReference type="SAM" id="SignalP"/>
    </source>
</evidence>
<feature type="chain" id="PRO_5002813985" evidence="1">
    <location>
        <begin position="23"/>
        <end position="129"/>
    </location>
</feature>
<reference evidence="2 3" key="1">
    <citation type="journal article" date="2007" name="Nature">
        <title>Evolution of genes and genomes on the Drosophila phylogeny.</title>
        <authorList>
            <consortium name="Drosophila 12 Genomes Consortium"/>
            <person name="Clark A.G."/>
            <person name="Eisen M.B."/>
            <person name="Smith D.R."/>
            <person name="Bergman C.M."/>
            <person name="Oliver B."/>
            <person name="Markow T.A."/>
            <person name="Kaufman T.C."/>
            <person name="Kellis M."/>
            <person name="Gelbart W."/>
            <person name="Iyer V.N."/>
            <person name="Pollard D.A."/>
            <person name="Sackton T.B."/>
            <person name="Larracuente A.M."/>
            <person name="Singh N.D."/>
            <person name="Abad J.P."/>
            <person name="Abt D.N."/>
            <person name="Adryan B."/>
            <person name="Aguade M."/>
            <person name="Akashi H."/>
            <person name="Anderson W.W."/>
            <person name="Aquadro C.F."/>
            <person name="Ardell D.H."/>
            <person name="Arguello R."/>
            <person name="Artieri C.G."/>
            <person name="Barbash D.A."/>
            <person name="Barker D."/>
            <person name="Barsanti P."/>
            <person name="Batterham P."/>
            <person name="Batzoglou S."/>
            <person name="Begun D."/>
            <person name="Bhutkar A."/>
            <person name="Blanco E."/>
            <person name="Bosak S.A."/>
            <person name="Bradley R.K."/>
            <person name="Brand A.D."/>
            <person name="Brent M.R."/>
            <person name="Brooks A.N."/>
            <person name="Brown R.H."/>
            <person name="Butlin R.K."/>
            <person name="Caggese C."/>
            <person name="Calvi B.R."/>
            <person name="Bernardo de Carvalho A."/>
            <person name="Caspi A."/>
            <person name="Castrezana S."/>
            <person name="Celniker S.E."/>
            <person name="Chang J.L."/>
            <person name="Chapple C."/>
            <person name="Chatterji S."/>
            <person name="Chinwalla A."/>
            <person name="Civetta A."/>
            <person name="Clifton S.W."/>
            <person name="Comeron J.M."/>
            <person name="Costello J.C."/>
            <person name="Coyne J.A."/>
            <person name="Daub J."/>
            <person name="David R.G."/>
            <person name="Delcher A.L."/>
            <person name="Delehaunty K."/>
            <person name="Do C.B."/>
            <person name="Ebling H."/>
            <person name="Edwards K."/>
            <person name="Eickbush T."/>
            <person name="Evans J.D."/>
            <person name="Filipski A."/>
            <person name="Findeiss S."/>
            <person name="Freyhult E."/>
            <person name="Fulton L."/>
            <person name="Fulton R."/>
            <person name="Garcia A.C."/>
            <person name="Gardiner A."/>
            <person name="Garfield D.A."/>
            <person name="Garvin B.E."/>
            <person name="Gibson G."/>
            <person name="Gilbert D."/>
            <person name="Gnerre S."/>
            <person name="Godfrey J."/>
            <person name="Good R."/>
            <person name="Gotea V."/>
            <person name="Gravely B."/>
            <person name="Greenberg A.J."/>
            <person name="Griffiths-Jones S."/>
            <person name="Gross S."/>
            <person name="Guigo R."/>
            <person name="Gustafson E.A."/>
            <person name="Haerty W."/>
            <person name="Hahn M.W."/>
            <person name="Halligan D.L."/>
            <person name="Halpern A.L."/>
            <person name="Halter G.M."/>
            <person name="Han M.V."/>
            <person name="Heger A."/>
            <person name="Hillier L."/>
            <person name="Hinrichs A.S."/>
            <person name="Holmes I."/>
            <person name="Hoskins R.A."/>
            <person name="Hubisz M.J."/>
            <person name="Hultmark D."/>
            <person name="Huntley M.A."/>
            <person name="Jaffe D.B."/>
            <person name="Jagadeeshan S."/>
            <person name="Jeck W.R."/>
            <person name="Johnson J."/>
            <person name="Jones C.D."/>
            <person name="Jordan W.C."/>
            <person name="Karpen G.H."/>
            <person name="Kataoka E."/>
            <person name="Keightley P.D."/>
            <person name="Kheradpour P."/>
            <person name="Kirkness E.F."/>
            <person name="Koerich L.B."/>
            <person name="Kristiansen K."/>
            <person name="Kudrna D."/>
            <person name="Kulathinal R.J."/>
            <person name="Kumar S."/>
            <person name="Kwok R."/>
            <person name="Lander E."/>
            <person name="Langley C.H."/>
            <person name="Lapoint R."/>
            <person name="Lazzaro B.P."/>
            <person name="Lee S.J."/>
            <person name="Levesque L."/>
            <person name="Li R."/>
            <person name="Lin C.F."/>
            <person name="Lin M.F."/>
            <person name="Lindblad-Toh K."/>
            <person name="Llopart A."/>
            <person name="Long M."/>
            <person name="Low L."/>
            <person name="Lozovsky E."/>
            <person name="Lu J."/>
            <person name="Luo M."/>
            <person name="Machado C.A."/>
            <person name="Makalowski W."/>
            <person name="Marzo M."/>
            <person name="Matsuda M."/>
            <person name="Matzkin L."/>
            <person name="McAllister B."/>
            <person name="McBride C.S."/>
            <person name="McKernan B."/>
            <person name="McKernan K."/>
            <person name="Mendez-Lago M."/>
            <person name="Minx P."/>
            <person name="Mollenhauer M.U."/>
            <person name="Montooth K."/>
            <person name="Mount S.M."/>
            <person name="Mu X."/>
            <person name="Myers E."/>
            <person name="Negre B."/>
            <person name="Newfeld S."/>
            <person name="Nielsen R."/>
            <person name="Noor M.A."/>
            <person name="O'Grady P."/>
            <person name="Pachter L."/>
            <person name="Papaceit M."/>
            <person name="Parisi M.J."/>
            <person name="Parisi M."/>
            <person name="Parts L."/>
            <person name="Pedersen J.S."/>
            <person name="Pesole G."/>
            <person name="Phillippy A.M."/>
            <person name="Ponting C.P."/>
            <person name="Pop M."/>
            <person name="Porcelli D."/>
            <person name="Powell J.R."/>
            <person name="Prohaska S."/>
            <person name="Pruitt K."/>
            <person name="Puig M."/>
            <person name="Quesneville H."/>
            <person name="Ram K.R."/>
            <person name="Rand D."/>
            <person name="Rasmussen M.D."/>
            <person name="Reed L.K."/>
            <person name="Reenan R."/>
            <person name="Reily A."/>
            <person name="Remington K.A."/>
            <person name="Rieger T.T."/>
            <person name="Ritchie M.G."/>
            <person name="Robin C."/>
            <person name="Rogers Y.H."/>
            <person name="Rohde C."/>
            <person name="Rozas J."/>
            <person name="Rubenfield M.J."/>
            <person name="Ruiz A."/>
            <person name="Russo S."/>
            <person name="Salzberg S.L."/>
            <person name="Sanchez-Gracia A."/>
            <person name="Saranga D.J."/>
            <person name="Sato H."/>
            <person name="Schaeffer S.W."/>
            <person name="Schatz M.C."/>
            <person name="Schlenke T."/>
            <person name="Schwartz R."/>
            <person name="Segarra C."/>
            <person name="Singh R.S."/>
            <person name="Sirot L."/>
            <person name="Sirota M."/>
            <person name="Sisneros N.B."/>
            <person name="Smith C.D."/>
            <person name="Smith T.F."/>
            <person name="Spieth J."/>
            <person name="Stage D.E."/>
            <person name="Stark A."/>
            <person name="Stephan W."/>
            <person name="Strausberg R.L."/>
            <person name="Strempel S."/>
            <person name="Sturgill D."/>
            <person name="Sutton G."/>
            <person name="Sutton G.G."/>
            <person name="Tao W."/>
            <person name="Teichmann S."/>
            <person name="Tobari Y.N."/>
            <person name="Tomimura Y."/>
            <person name="Tsolas J.M."/>
            <person name="Valente V.L."/>
            <person name="Venter E."/>
            <person name="Venter J.C."/>
            <person name="Vicario S."/>
            <person name="Vieira F.G."/>
            <person name="Vilella A.J."/>
            <person name="Villasante A."/>
            <person name="Walenz B."/>
            <person name="Wang J."/>
            <person name="Wasserman M."/>
            <person name="Watts T."/>
            <person name="Wilson D."/>
            <person name="Wilson R.K."/>
            <person name="Wing R.A."/>
            <person name="Wolfner M.F."/>
            <person name="Wong A."/>
            <person name="Wong G.K."/>
            <person name="Wu C.I."/>
            <person name="Wu G."/>
            <person name="Yamamoto D."/>
            <person name="Yang H.P."/>
            <person name="Yang S.P."/>
            <person name="Yorke J.A."/>
            <person name="Yoshida K."/>
            <person name="Zdobnov E."/>
            <person name="Zhang P."/>
            <person name="Zhang Y."/>
            <person name="Zimin A.V."/>
            <person name="Baldwin J."/>
            <person name="Abdouelleil A."/>
            <person name="Abdulkadir J."/>
            <person name="Abebe A."/>
            <person name="Abera B."/>
            <person name="Abreu J."/>
            <person name="Acer S.C."/>
            <person name="Aftuck L."/>
            <person name="Alexander A."/>
            <person name="An P."/>
            <person name="Anderson E."/>
            <person name="Anderson S."/>
            <person name="Arachi H."/>
            <person name="Azer M."/>
            <person name="Bachantsang P."/>
            <person name="Barry A."/>
            <person name="Bayul T."/>
            <person name="Berlin A."/>
            <person name="Bessette D."/>
            <person name="Bloom T."/>
            <person name="Blye J."/>
            <person name="Boguslavskiy L."/>
            <person name="Bonnet C."/>
            <person name="Boukhgalter B."/>
            <person name="Bourzgui I."/>
            <person name="Brown A."/>
            <person name="Cahill P."/>
            <person name="Channer S."/>
            <person name="Cheshatsang Y."/>
            <person name="Chuda L."/>
            <person name="Citroen M."/>
            <person name="Collymore A."/>
            <person name="Cooke P."/>
            <person name="Costello M."/>
            <person name="D'Aco K."/>
            <person name="Daza R."/>
            <person name="De Haan G."/>
            <person name="DeGray S."/>
            <person name="DeMaso C."/>
            <person name="Dhargay N."/>
            <person name="Dooley K."/>
            <person name="Dooley E."/>
            <person name="Doricent M."/>
            <person name="Dorje P."/>
            <person name="Dorjee K."/>
            <person name="Dupes A."/>
            <person name="Elong R."/>
            <person name="Falk J."/>
            <person name="Farina A."/>
            <person name="Faro S."/>
            <person name="Ferguson D."/>
            <person name="Fisher S."/>
            <person name="Foley C.D."/>
            <person name="Franke A."/>
            <person name="Friedrich D."/>
            <person name="Gadbois L."/>
            <person name="Gearin G."/>
            <person name="Gearin C.R."/>
            <person name="Giannoukos G."/>
            <person name="Goode T."/>
            <person name="Graham J."/>
            <person name="Grandbois E."/>
            <person name="Grewal S."/>
            <person name="Gyaltsen K."/>
            <person name="Hafez N."/>
            <person name="Hagos B."/>
            <person name="Hall J."/>
            <person name="Henson C."/>
            <person name="Hollinger A."/>
            <person name="Honan T."/>
            <person name="Huard M.D."/>
            <person name="Hughes L."/>
            <person name="Hurhula B."/>
            <person name="Husby M.E."/>
            <person name="Kamat A."/>
            <person name="Kanga B."/>
            <person name="Kashin S."/>
            <person name="Khazanovich D."/>
            <person name="Kisner P."/>
            <person name="Lance K."/>
            <person name="Lara M."/>
            <person name="Lee W."/>
            <person name="Lennon N."/>
            <person name="Letendre F."/>
            <person name="LeVine R."/>
            <person name="Lipovsky A."/>
            <person name="Liu X."/>
            <person name="Liu J."/>
            <person name="Liu S."/>
            <person name="Lokyitsang T."/>
            <person name="Lokyitsang Y."/>
            <person name="Lubonja R."/>
            <person name="Lui A."/>
            <person name="MacDonald P."/>
            <person name="Magnisalis V."/>
            <person name="Maru K."/>
            <person name="Matthews C."/>
            <person name="McCusker W."/>
            <person name="McDonough S."/>
            <person name="Mehta T."/>
            <person name="Meldrim J."/>
            <person name="Meneus L."/>
            <person name="Mihai O."/>
            <person name="Mihalev A."/>
            <person name="Mihova T."/>
            <person name="Mittelman R."/>
            <person name="Mlenga V."/>
            <person name="Montmayeur A."/>
            <person name="Mulrain L."/>
            <person name="Navidi A."/>
            <person name="Naylor J."/>
            <person name="Negash T."/>
            <person name="Nguyen T."/>
            <person name="Nguyen N."/>
            <person name="Nicol R."/>
            <person name="Norbu C."/>
            <person name="Norbu N."/>
            <person name="Novod N."/>
            <person name="O'Neill B."/>
            <person name="Osman S."/>
            <person name="Markiewicz E."/>
            <person name="Oyono O.L."/>
            <person name="Patti C."/>
            <person name="Phunkhang P."/>
            <person name="Pierre F."/>
            <person name="Priest M."/>
            <person name="Raghuraman S."/>
            <person name="Rege F."/>
            <person name="Reyes R."/>
            <person name="Rise C."/>
            <person name="Rogov P."/>
            <person name="Ross K."/>
            <person name="Ryan E."/>
            <person name="Settipalli S."/>
            <person name="Shea T."/>
            <person name="Sherpa N."/>
            <person name="Shi L."/>
            <person name="Shih D."/>
            <person name="Sparrow T."/>
            <person name="Spaulding J."/>
            <person name="Stalker J."/>
            <person name="Stange-Thomann N."/>
            <person name="Stavropoulos S."/>
            <person name="Stone C."/>
            <person name="Strader C."/>
            <person name="Tesfaye S."/>
            <person name="Thomson T."/>
            <person name="Thoulutsang Y."/>
            <person name="Thoulutsang D."/>
            <person name="Topham K."/>
            <person name="Topping I."/>
            <person name="Tsamla T."/>
            <person name="Vassiliev H."/>
            <person name="Vo A."/>
            <person name="Wangchuk T."/>
            <person name="Wangdi T."/>
            <person name="Weiand M."/>
            <person name="Wilkinson J."/>
            <person name="Wilson A."/>
            <person name="Yadav S."/>
            <person name="Young G."/>
            <person name="Yu Q."/>
            <person name="Zembek L."/>
            <person name="Zhong D."/>
            <person name="Zimmer A."/>
            <person name="Zwirko Z."/>
            <person name="Jaffe D.B."/>
            <person name="Alvarez P."/>
            <person name="Brockman W."/>
            <person name="Butler J."/>
            <person name="Chin C."/>
            <person name="Gnerre S."/>
            <person name="Grabherr M."/>
            <person name="Kleber M."/>
            <person name="Mauceli E."/>
            <person name="MacCallum I."/>
        </authorList>
    </citation>
    <scope>NUCLEOTIDE SEQUENCE [LARGE SCALE GENOMIC DNA]</scope>
    <source>
        <strain evidence="3">Tucson 15010-1051.87</strain>
    </source>
</reference>
<name>B4LTF9_DROVI</name>
<dbReference type="Proteomes" id="UP000008792">
    <property type="component" value="Unassembled WGS sequence"/>
</dbReference>
<accession>B4LTF9</accession>
<feature type="signal peptide" evidence="1">
    <location>
        <begin position="1"/>
        <end position="22"/>
    </location>
</feature>
<protein>
    <submittedName>
        <fullName evidence="2">Uncharacterized protein</fullName>
    </submittedName>
</protein>
<dbReference type="AlphaFoldDB" id="B4LTF9"/>
<keyword evidence="3" id="KW-1185">Reference proteome</keyword>
<dbReference type="eggNOG" id="ENOG502T9HK">
    <property type="taxonomic scope" value="Eukaryota"/>
</dbReference>
<keyword evidence="1" id="KW-0732">Signal</keyword>
<dbReference type="STRING" id="7244.B4LTF9"/>
<proteinExistence type="predicted"/>
<dbReference type="KEGG" id="dvi:6627812"/>
<gene>
    <name evidence="2" type="primary">Dvir\GJ10499</name>
    <name evidence="2" type="ORF">Dvir_GJ10499</name>
</gene>
<dbReference type="PhylomeDB" id="B4LTF9"/>
<evidence type="ECO:0000313" key="2">
    <source>
        <dbReference type="EMBL" id="EDW63929.1"/>
    </source>
</evidence>
<dbReference type="OrthoDB" id="7834111at2759"/>
<dbReference type="OMA" id="RMSNEIM"/>
<sequence>MSSFRSVAVLLQLLCLASLVLGRPSDSPALNEVNYQEAANEDYMNNDMMQQISAMPSPVVGGAFYKQRRAFYNPGQLWRSSFLRRFYQMPGSNVYPELAISPGGTNYYSNEVLPMPMSTYEIIEPETMF</sequence>
<dbReference type="InParanoid" id="B4LTF9"/>
<evidence type="ECO:0000313" key="3">
    <source>
        <dbReference type="Proteomes" id="UP000008792"/>
    </source>
</evidence>
<dbReference type="HOGENOM" id="CLU_2051999_0_0_1"/>